<evidence type="ECO:0000313" key="2">
    <source>
        <dbReference type="Proteomes" id="UP000077671"/>
    </source>
</evidence>
<evidence type="ECO:0008006" key="3">
    <source>
        <dbReference type="Google" id="ProtNLM"/>
    </source>
</evidence>
<sequence>MVRTIKKDFTRRQFTPRVAPAPHTVSQLSPSTRLRACLPASTADRYIGLEDEQLARVMEKAFAPSTLEGYGCGLGHFLDWCEAHSIAEEECCPASEELLCRFVASRAGSYSGDSISKMVSAIGAWHKWHGHRWNFQPKSRLTLALRGAAAMTPASSRRPPREPYTTAYLRALRAHFNLSVPRDAAVWACALCAFWGLLRVGEAIVPTQKTYSPEMHISRSGWVHQQVPPHVHAAASASAALRLPWTKTTRAAGAVVVLTARMDDLCPVTAVLLHLAVSPLPAASPLFAFSRAGRSSPLSRSMFLARLKTAATAAGLPHLHGHSFRIGGCTELLLQGAAIEDVKAHGRWRSDAWTVYVRDHVTIFSSRLAPAPTVRRQLVG</sequence>
<comment type="caution">
    <text evidence="1">The sequence shown here is derived from an EMBL/GenBank/DDBJ whole genome shotgun (WGS) entry which is preliminary data.</text>
</comment>
<dbReference type="Proteomes" id="UP000077671">
    <property type="component" value="Unassembled WGS sequence"/>
</dbReference>
<dbReference type="Gene3D" id="1.10.443.10">
    <property type="entry name" value="Intergrase catalytic core"/>
    <property type="match status" value="1"/>
</dbReference>
<dbReference type="InterPro" id="IPR052925">
    <property type="entry name" value="Phage_Integrase-like_Recomb"/>
</dbReference>
<evidence type="ECO:0000313" key="1">
    <source>
        <dbReference type="EMBL" id="KAE8262205.1"/>
    </source>
</evidence>
<dbReference type="EMBL" id="LWDD02000265">
    <property type="protein sequence ID" value="KAE8262205.1"/>
    <property type="molecule type" value="Genomic_DNA"/>
</dbReference>
<dbReference type="InterPro" id="IPR011010">
    <property type="entry name" value="DNA_brk_join_enz"/>
</dbReference>
<dbReference type="PANTHER" id="PTHR34605:SF3">
    <property type="entry name" value="P CELL-TYPE AGGLUTINATION PROTEIN MAP4-LIKE-RELATED"/>
    <property type="match status" value="1"/>
</dbReference>
<dbReference type="SUPFAM" id="SSF47823">
    <property type="entry name" value="lambda integrase-like, N-terminal domain"/>
    <property type="match status" value="1"/>
</dbReference>
<dbReference type="AlphaFoldDB" id="A0A177UDP0"/>
<dbReference type="PANTHER" id="PTHR34605">
    <property type="entry name" value="PHAGE_INTEGRASE DOMAIN-CONTAINING PROTEIN"/>
    <property type="match status" value="1"/>
</dbReference>
<proteinExistence type="predicted"/>
<dbReference type="GO" id="GO:0006310">
    <property type="term" value="P:DNA recombination"/>
    <property type="evidence" value="ECO:0007669"/>
    <property type="project" value="InterPro"/>
</dbReference>
<dbReference type="GO" id="GO:0003677">
    <property type="term" value="F:DNA binding"/>
    <property type="evidence" value="ECO:0007669"/>
    <property type="project" value="InterPro"/>
</dbReference>
<accession>A0A177UDP0</accession>
<gene>
    <name evidence="1" type="ORF">A4X03_0g2632</name>
</gene>
<dbReference type="InterPro" id="IPR010998">
    <property type="entry name" value="Integrase_recombinase_N"/>
</dbReference>
<protein>
    <recommendedName>
        <fullName evidence="3">Tyr recombinase domain-containing protein</fullName>
    </recommendedName>
</protein>
<reference evidence="1" key="2">
    <citation type="journal article" date="2019" name="IMA Fungus">
        <title>Genome sequencing and comparison of five Tilletia species to identify candidate genes for the detection of regulated species infecting wheat.</title>
        <authorList>
            <person name="Nguyen H.D.T."/>
            <person name="Sultana T."/>
            <person name="Kesanakurti P."/>
            <person name="Hambleton S."/>
        </authorList>
    </citation>
    <scope>NUCLEOTIDE SEQUENCE</scope>
    <source>
        <strain evidence="1">DAOMC 238032</strain>
    </source>
</reference>
<organism evidence="1 2">
    <name type="scientific">Tilletia caries</name>
    <name type="common">wheat bunt fungus</name>
    <dbReference type="NCBI Taxonomy" id="13290"/>
    <lineage>
        <taxon>Eukaryota</taxon>
        <taxon>Fungi</taxon>
        <taxon>Dikarya</taxon>
        <taxon>Basidiomycota</taxon>
        <taxon>Ustilaginomycotina</taxon>
        <taxon>Exobasidiomycetes</taxon>
        <taxon>Tilletiales</taxon>
        <taxon>Tilletiaceae</taxon>
        <taxon>Tilletia</taxon>
    </lineage>
</organism>
<dbReference type="GO" id="GO:0015074">
    <property type="term" value="P:DNA integration"/>
    <property type="evidence" value="ECO:0007669"/>
    <property type="project" value="InterPro"/>
</dbReference>
<reference evidence="1" key="1">
    <citation type="submission" date="2016-04" db="EMBL/GenBank/DDBJ databases">
        <authorList>
            <person name="Nguyen H.D."/>
            <person name="Kesanakurti P."/>
            <person name="Cullis J."/>
            <person name="Levesque C.A."/>
            <person name="Hambleton S."/>
        </authorList>
    </citation>
    <scope>NUCLEOTIDE SEQUENCE</scope>
    <source>
        <strain evidence="1">DAOMC 238032</strain>
    </source>
</reference>
<dbReference type="SUPFAM" id="SSF56349">
    <property type="entry name" value="DNA breaking-rejoining enzymes"/>
    <property type="match status" value="1"/>
</dbReference>
<name>A0A177UDP0_9BASI</name>
<dbReference type="Gene3D" id="1.10.150.130">
    <property type="match status" value="1"/>
</dbReference>
<dbReference type="InterPro" id="IPR013762">
    <property type="entry name" value="Integrase-like_cat_sf"/>
</dbReference>